<sequence length="118" mass="14168">MKRIVFSLFLLGLIAGSNTCMAAMSNSKIRKEARFLTDKMVHELNLSMIQYNDVYEINYDFVFSINHIMDDVVRGNSRALDRYYDNLDIRNDDLRWVLSERQYRRFLGIEYFYRPIYA</sequence>
<proteinExistence type="predicted"/>
<reference evidence="1" key="1">
    <citation type="submission" date="2019-03" db="EMBL/GenBank/DDBJ databases">
        <title>Single cell metagenomics reveals metabolic interactions within the superorganism composed of flagellate Streblomastix strix and complex community of Bacteroidetes bacteria on its surface.</title>
        <authorList>
            <person name="Treitli S.C."/>
            <person name="Kolisko M."/>
            <person name="Husnik F."/>
            <person name="Keeling P."/>
            <person name="Hampl V."/>
        </authorList>
    </citation>
    <scope>NUCLEOTIDE SEQUENCE</scope>
    <source>
        <strain evidence="1">STM</strain>
    </source>
</reference>
<feature type="non-terminal residue" evidence="1">
    <location>
        <position position="118"/>
    </location>
</feature>
<dbReference type="AlphaFoldDB" id="A0A5J4PED4"/>
<organism evidence="1">
    <name type="scientific">termite gut metagenome</name>
    <dbReference type="NCBI Taxonomy" id="433724"/>
    <lineage>
        <taxon>unclassified sequences</taxon>
        <taxon>metagenomes</taxon>
        <taxon>organismal metagenomes</taxon>
    </lineage>
</organism>
<protein>
    <submittedName>
        <fullName evidence="1">Uncharacterized protein</fullName>
    </submittedName>
</protein>
<evidence type="ECO:0000313" key="1">
    <source>
        <dbReference type="EMBL" id="KAA6307368.1"/>
    </source>
</evidence>
<comment type="caution">
    <text evidence="1">The sequence shown here is derived from an EMBL/GenBank/DDBJ whole genome shotgun (WGS) entry which is preliminary data.</text>
</comment>
<name>A0A5J4PED4_9ZZZZ</name>
<accession>A0A5J4PED4</accession>
<gene>
    <name evidence="1" type="ORF">EZS27_040962</name>
</gene>
<dbReference type="EMBL" id="SNRY01009222">
    <property type="protein sequence ID" value="KAA6307368.1"/>
    <property type="molecule type" value="Genomic_DNA"/>
</dbReference>